<evidence type="ECO:0000256" key="1">
    <source>
        <dbReference type="ARBA" id="ARBA00022723"/>
    </source>
</evidence>
<keyword evidence="5" id="KW-1185">Reference proteome</keyword>
<dbReference type="Proteomes" id="UP000441333">
    <property type="component" value="Unassembled WGS sequence"/>
</dbReference>
<dbReference type="GO" id="GO:0046872">
    <property type="term" value="F:metal ion binding"/>
    <property type="evidence" value="ECO:0007669"/>
    <property type="project" value="UniProtKB-KW"/>
</dbReference>
<dbReference type="InterPro" id="IPR023214">
    <property type="entry name" value="HAD_sf"/>
</dbReference>
<keyword evidence="2 4" id="KW-0378">Hydrolase</keyword>
<proteinExistence type="predicted"/>
<sequence>MRKEIINYLSVNKDVKFIFTDYFDTIVHRCVHPNFVLRLWAKKMIQQLALPLSIDDFYFLRNESTIFLMESLHVYAGEIPYSQLISEIYRRLDNNCLLGNSSDLNSFTLISEEAEFSCEISVQFLNMDTVNTLKQLKNEGIKIYCISDFYSNENLIKNLIKAHGLEYLFDDVFVSAEQKSSKHVGGIYKHLMTKLNILPGQVIMIGDNYKSDVVNAEKSGIKAFHIPNTAQINKQKKLRFGNDTKDYKNLIKDIYKKCNAKDAPPYSDFIIFFQQFTEKLYQQALEKKLNNLIFLAREGLFLKRLFDYFQEVNKLKNGPVVKTHYLKMSRLAALQISFKPIEDENFEYFREFIKNLSVVNFLKNFNFSENKKQEIIDSINIKETTAIIPDFFESETYRVIKNNSVFIKAYEANRLDQKQAFNNYFDSLGVPKEEGINLVDIGWFGTMQDKLFNYFNGEFPVNGYYLGITKFRHPLEHKNTTNRKRGLNFEVNLFSSFESSVLMSSTGVYEQLAQAPHGSTIAYKNVPGDYTVEYFNPSEKKIYNDFIKDTQDFMFNIFKQYCSDTKKICYNSNIIQEVSIKYALKIGTIISKRKLIRFQELSNGFYNNIGNNDVGFTNYEMGIKKMINKNISTLRSYVISPEKLIQYVLRTKLTLYNKNKMYFIPTFPLYYYLLINRLAKKTLGKRVYLKYSHFR</sequence>
<protein>
    <submittedName>
        <fullName evidence="4">HAD family hydrolase</fullName>
    </submittedName>
</protein>
<comment type="caution">
    <text evidence="4">The sequence shown here is derived from an EMBL/GenBank/DDBJ whole genome shotgun (WGS) entry which is preliminary data.</text>
</comment>
<gene>
    <name evidence="4" type="ORF">F6U93_00990</name>
</gene>
<dbReference type="InterPro" id="IPR051400">
    <property type="entry name" value="HAD-like_hydrolase"/>
</dbReference>
<accession>A0A6N6MLY0</accession>
<dbReference type="PANTHER" id="PTHR46470:SF2">
    <property type="entry name" value="GLYCERALDEHYDE 3-PHOSPHATE PHOSPHATASE"/>
    <property type="match status" value="1"/>
</dbReference>
<dbReference type="Pfam" id="PF13419">
    <property type="entry name" value="HAD_2"/>
    <property type="match status" value="1"/>
</dbReference>
<dbReference type="GO" id="GO:0016791">
    <property type="term" value="F:phosphatase activity"/>
    <property type="evidence" value="ECO:0007669"/>
    <property type="project" value="TreeGrafter"/>
</dbReference>
<evidence type="ECO:0000313" key="4">
    <source>
        <dbReference type="EMBL" id="KAB1071334.1"/>
    </source>
</evidence>
<keyword evidence="1" id="KW-0479">Metal-binding</keyword>
<dbReference type="EMBL" id="WAAT01000004">
    <property type="protein sequence ID" value="KAB1071334.1"/>
    <property type="molecule type" value="Genomic_DNA"/>
</dbReference>
<reference evidence="4 5" key="1">
    <citation type="submission" date="2019-09" db="EMBL/GenBank/DDBJ databases">
        <authorList>
            <person name="Cao W.R."/>
        </authorList>
    </citation>
    <scope>NUCLEOTIDE SEQUENCE [LARGE SCALE GENOMIC DNA]</scope>
    <source>
        <strain evidence="4 5">B1N29</strain>
    </source>
</reference>
<organism evidence="4 5">
    <name type="scientific">Pseudotamlana haliotis</name>
    <dbReference type="NCBI Taxonomy" id="2614804"/>
    <lineage>
        <taxon>Bacteria</taxon>
        <taxon>Pseudomonadati</taxon>
        <taxon>Bacteroidota</taxon>
        <taxon>Flavobacteriia</taxon>
        <taxon>Flavobacteriales</taxon>
        <taxon>Flavobacteriaceae</taxon>
        <taxon>Pseudotamlana</taxon>
    </lineage>
</organism>
<name>A0A6N6MLY0_9FLAO</name>
<keyword evidence="3" id="KW-0460">Magnesium</keyword>
<dbReference type="AlphaFoldDB" id="A0A6N6MLY0"/>
<evidence type="ECO:0000256" key="2">
    <source>
        <dbReference type="ARBA" id="ARBA00022801"/>
    </source>
</evidence>
<dbReference type="Gene3D" id="3.40.50.1000">
    <property type="entry name" value="HAD superfamily/HAD-like"/>
    <property type="match status" value="1"/>
</dbReference>
<dbReference type="SUPFAM" id="SSF56784">
    <property type="entry name" value="HAD-like"/>
    <property type="match status" value="1"/>
</dbReference>
<dbReference type="RefSeq" id="WP_150935961.1">
    <property type="nucleotide sequence ID" value="NZ_WAAT01000004.1"/>
</dbReference>
<evidence type="ECO:0000313" key="5">
    <source>
        <dbReference type="Proteomes" id="UP000441333"/>
    </source>
</evidence>
<dbReference type="PANTHER" id="PTHR46470">
    <property type="entry name" value="N-ACYLNEURAMINATE-9-PHOSPHATASE"/>
    <property type="match status" value="1"/>
</dbReference>
<dbReference type="InterPro" id="IPR041492">
    <property type="entry name" value="HAD_2"/>
</dbReference>
<dbReference type="InterPro" id="IPR036412">
    <property type="entry name" value="HAD-like_sf"/>
</dbReference>
<evidence type="ECO:0000256" key="3">
    <source>
        <dbReference type="ARBA" id="ARBA00022842"/>
    </source>
</evidence>